<evidence type="ECO:0000256" key="1">
    <source>
        <dbReference type="ARBA" id="ARBA00023015"/>
    </source>
</evidence>
<keyword evidence="3" id="KW-0804">Transcription</keyword>
<reference evidence="5 6" key="1">
    <citation type="submission" date="2020-08" db="EMBL/GenBank/DDBJ databases">
        <title>Genome sequencing of Purple Non-Sulfur Bacteria from various extreme environments.</title>
        <authorList>
            <person name="Mayer M."/>
        </authorList>
    </citation>
    <scope>NUCLEOTIDE SEQUENCE [LARGE SCALE GENOMIC DNA]</scope>
    <source>
        <strain evidence="5 6">JA131</strain>
    </source>
</reference>
<dbReference type="InterPro" id="IPR000524">
    <property type="entry name" value="Tscrpt_reg_HTH_GntR"/>
</dbReference>
<evidence type="ECO:0000256" key="3">
    <source>
        <dbReference type="ARBA" id="ARBA00023163"/>
    </source>
</evidence>
<feature type="domain" description="HTH gntR-type" evidence="4">
    <location>
        <begin position="9"/>
        <end position="76"/>
    </location>
</feature>
<evidence type="ECO:0000313" key="6">
    <source>
        <dbReference type="Proteomes" id="UP000554286"/>
    </source>
</evidence>
<dbReference type="InterPro" id="IPR011711">
    <property type="entry name" value="GntR_C"/>
</dbReference>
<dbReference type="PROSITE" id="PS50949">
    <property type="entry name" value="HTH_GNTR"/>
    <property type="match status" value="1"/>
</dbReference>
<dbReference type="InterPro" id="IPR036390">
    <property type="entry name" value="WH_DNA-bd_sf"/>
</dbReference>
<evidence type="ECO:0000256" key="2">
    <source>
        <dbReference type="ARBA" id="ARBA00023125"/>
    </source>
</evidence>
<keyword evidence="1" id="KW-0805">Transcription regulation</keyword>
<dbReference type="PANTHER" id="PTHR43537">
    <property type="entry name" value="TRANSCRIPTIONAL REGULATOR, GNTR FAMILY"/>
    <property type="match status" value="1"/>
</dbReference>
<dbReference type="InterPro" id="IPR036388">
    <property type="entry name" value="WH-like_DNA-bd_sf"/>
</dbReference>
<dbReference type="PRINTS" id="PR00035">
    <property type="entry name" value="HTHGNTR"/>
</dbReference>
<dbReference type="SUPFAM" id="SSF48008">
    <property type="entry name" value="GntR ligand-binding domain-like"/>
    <property type="match status" value="1"/>
</dbReference>
<dbReference type="RefSeq" id="WP_343058527.1">
    <property type="nucleotide sequence ID" value="NZ_JACIGK010000003.1"/>
</dbReference>
<dbReference type="PANTHER" id="PTHR43537:SF49">
    <property type="entry name" value="TRANSCRIPTIONAL REGULATORY PROTEIN"/>
    <property type="match status" value="1"/>
</dbReference>
<dbReference type="Pfam" id="PF07729">
    <property type="entry name" value="FCD"/>
    <property type="match status" value="1"/>
</dbReference>
<dbReference type="Gene3D" id="1.10.10.10">
    <property type="entry name" value="Winged helix-like DNA-binding domain superfamily/Winged helix DNA-binding domain"/>
    <property type="match status" value="1"/>
</dbReference>
<dbReference type="Proteomes" id="UP000554286">
    <property type="component" value="Unassembled WGS sequence"/>
</dbReference>
<keyword evidence="6" id="KW-1185">Reference proteome</keyword>
<accession>A0A7W6RBJ2</accession>
<evidence type="ECO:0000259" key="4">
    <source>
        <dbReference type="PROSITE" id="PS50949"/>
    </source>
</evidence>
<protein>
    <submittedName>
        <fullName evidence="5">DNA-binding GntR family transcriptional regulator</fullName>
    </submittedName>
</protein>
<evidence type="ECO:0000313" key="5">
    <source>
        <dbReference type="EMBL" id="MBB4265096.1"/>
    </source>
</evidence>
<gene>
    <name evidence="5" type="ORF">GGD89_000707</name>
</gene>
<proteinExistence type="predicted"/>
<dbReference type="GO" id="GO:0003700">
    <property type="term" value="F:DNA-binding transcription factor activity"/>
    <property type="evidence" value="ECO:0007669"/>
    <property type="project" value="InterPro"/>
</dbReference>
<name>A0A7W6RBJ2_9PROT</name>
<dbReference type="Gene3D" id="1.20.120.530">
    <property type="entry name" value="GntR ligand-binding domain-like"/>
    <property type="match status" value="1"/>
</dbReference>
<organism evidence="5 6">
    <name type="scientific">Roseospira visakhapatnamensis</name>
    <dbReference type="NCBI Taxonomy" id="390880"/>
    <lineage>
        <taxon>Bacteria</taxon>
        <taxon>Pseudomonadati</taxon>
        <taxon>Pseudomonadota</taxon>
        <taxon>Alphaproteobacteria</taxon>
        <taxon>Rhodospirillales</taxon>
        <taxon>Rhodospirillaceae</taxon>
        <taxon>Roseospira</taxon>
    </lineage>
</organism>
<dbReference type="EMBL" id="JACIGK010000003">
    <property type="protein sequence ID" value="MBB4265096.1"/>
    <property type="molecule type" value="Genomic_DNA"/>
</dbReference>
<dbReference type="SMART" id="SM00895">
    <property type="entry name" value="FCD"/>
    <property type="match status" value="1"/>
</dbReference>
<keyword evidence="2 5" id="KW-0238">DNA-binding</keyword>
<dbReference type="SMART" id="SM00345">
    <property type="entry name" value="HTH_GNTR"/>
    <property type="match status" value="1"/>
</dbReference>
<dbReference type="GO" id="GO:0003677">
    <property type="term" value="F:DNA binding"/>
    <property type="evidence" value="ECO:0007669"/>
    <property type="project" value="UniProtKB-KW"/>
</dbReference>
<dbReference type="SUPFAM" id="SSF46785">
    <property type="entry name" value="Winged helix' DNA-binding domain"/>
    <property type="match status" value="1"/>
</dbReference>
<sequence>MHPTRQKRPTRAEVLRKGLEEDIFSGRLKPGDRLDEVSLAERFSVSRTPVREALHQLSASGLVEVRPRQGAVVAQITLRRLIEIFDVMAELEGMCARLAARRMTTEERTALHTAHAACADAVAAGHDVDAYYEANWRFHDLIYVGSHNTVLEETTAGLRLRATPYRRHQLNRPGRLADSLREHETVLQAILDGDGVRADSAMRDHVSIQGDLFADLLSTLPTDFVG</sequence>
<dbReference type="CDD" id="cd07377">
    <property type="entry name" value="WHTH_GntR"/>
    <property type="match status" value="1"/>
</dbReference>
<dbReference type="InterPro" id="IPR008920">
    <property type="entry name" value="TF_FadR/GntR_C"/>
</dbReference>
<dbReference type="AlphaFoldDB" id="A0A7W6RBJ2"/>
<dbReference type="Pfam" id="PF00392">
    <property type="entry name" value="GntR"/>
    <property type="match status" value="1"/>
</dbReference>
<comment type="caution">
    <text evidence="5">The sequence shown here is derived from an EMBL/GenBank/DDBJ whole genome shotgun (WGS) entry which is preliminary data.</text>
</comment>